<dbReference type="InterPro" id="IPR045357">
    <property type="entry name" value="Aminopeptidase_N-like_N"/>
</dbReference>
<evidence type="ECO:0000256" key="22">
    <source>
        <dbReference type="RuleBase" id="RU364040"/>
    </source>
</evidence>
<dbReference type="InterPro" id="IPR014782">
    <property type="entry name" value="Peptidase_M1_dom"/>
</dbReference>
<keyword evidence="15 22" id="KW-0482">Metalloprotease</keyword>
<dbReference type="FunFam" id="2.60.40.1730:FF:000012">
    <property type="entry name" value="Aminopeptidase N"/>
    <property type="match status" value="1"/>
</dbReference>
<dbReference type="SUPFAM" id="SSF55486">
    <property type="entry name" value="Metalloproteases ('zincins'), catalytic domain"/>
    <property type="match status" value="1"/>
</dbReference>
<reference evidence="27" key="2">
    <citation type="submission" date="2015-06" db="UniProtKB">
        <authorList>
            <consortium name="EnsemblMetazoa"/>
        </authorList>
    </citation>
    <scope>IDENTIFICATION</scope>
</reference>
<comment type="cofactor">
    <cofactor evidence="20 22">
        <name>Zn(2+)</name>
        <dbReference type="ChEBI" id="CHEBI:29105"/>
    </cofactor>
    <text evidence="20 22">Binds 1 zinc ion per subunit.</text>
</comment>
<keyword evidence="5" id="KW-1003">Cell membrane</keyword>
<organism evidence="27 28">
    <name type="scientific">Megaselia scalaris</name>
    <name type="common">Humpbacked fly</name>
    <name type="synonym">Phora scalaris</name>
    <dbReference type="NCBI Taxonomy" id="36166"/>
    <lineage>
        <taxon>Eukaryota</taxon>
        <taxon>Metazoa</taxon>
        <taxon>Ecdysozoa</taxon>
        <taxon>Arthropoda</taxon>
        <taxon>Hexapoda</taxon>
        <taxon>Insecta</taxon>
        <taxon>Pterygota</taxon>
        <taxon>Neoptera</taxon>
        <taxon>Endopterygota</taxon>
        <taxon>Diptera</taxon>
        <taxon>Brachycera</taxon>
        <taxon>Muscomorpha</taxon>
        <taxon>Platypezoidea</taxon>
        <taxon>Phoridae</taxon>
        <taxon>Megaseliini</taxon>
        <taxon>Megaselia</taxon>
    </lineage>
</organism>
<evidence type="ECO:0000256" key="15">
    <source>
        <dbReference type="ARBA" id="ARBA00023049"/>
    </source>
</evidence>
<feature type="site" description="Transition state stabilizer" evidence="21">
    <location>
        <position position="439"/>
    </location>
</feature>
<dbReference type="PRINTS" id="PR00756">
    <property type="entry name" value="ALADIPTASE"/>
</dbReference>
<feature type="binding site" evidence="20">
    <location>
        <position position="355"/>
    </location>
    <ligand>
        <name>Zn(2+)</name>
        <dbReference type="ChEBI" id="CHEBI:29105"/>
        <note>catalytic</note>
    </ligand>
</feature>
<evidence type="ECO:0000256" key="21">
    <source>
        <dbReference type="PIRSR" id="PIRSR634016-4"/>
    </source>
</evidence>
<evidence type="ECO:0000256" key="9">
    <source>
        <dbReference type="ARBA" id="ARBA00022723"/>
    </source>
</evidence>
<keyword evidence="16 22" id="KW-0472">Membrane</keyword>
<evidence type="ECO:0000256" key="20">
    <source>
        <dbReference type="PIRSR" id="PIRSR634016-3"/>
    </source>
</evidence>
<evidence type="ECO:0000259" key="25">
    <source>
        <dbReference type="Pfam" id="PF11838"/>
    </source>
</evidence>
<dbReference type="InterPro" id="IPR034016">
    <property type="entry name" value="M1_APN-typ"/>
</dbReference>
<dbReference type="GO" id="GO:0098552">
    <property type="term" value="C:side of membrane"/>
    <property type="evidence" value="ECO:0007669"/>
    <property type="project" value="UniProtKB-KW"/>
</dbReference>
<evidence type="ECO:0000313" key="28">
    <source>
        <dbReference type="Proteomes" id="UP000015102"/>
    </source>
</evidence>
<dbReference type="GO" id="GO:0006508">
    <property type="term" value="P:proteolysis"/>
    <property type="evidence" value="ECO:0007669"/>
    <property type="project" value="UniProtKB-KW"/>
</dbReference>
<evidence type="ECO:0000313" key="27">
    <source>
        <dbReference type="EnsemblMetazoa" id="MESCA001645-PA"/>
    </source>
</evidence>
<keyword evidence="18" id="KW-0449">Lipoprotein</keyword>
<feature type="active site" description="Proton acceptor" evidence="19">
    <location>
        <position position="356"/>
    </location>
</feature>
<dbReference type="AlphaFoldDB" id="T1GE87"/>
<dbReference type="PANTHER" id="PTHR11533">
    <property type="entry name" value="PROTEASE M1 ZINC METALLOPROTEASE"/>
    <property type="match status" value="1"/>
</dbReference>
<dbReference type="GO" id="GO:0005615">
    <property type="term" value="C:extracellular space"/>
    <property type="evidence" value="ECO:0007669"/>
    <property type="project" value="TreeGrafter"/>
</dbReference>
<feature type="domain" description="ERAP1-like C-terminal" evidence="25">
    <location>
        <begin position="585"/>
        <end position="845"/>
    </location>
</feature>
<evidence type="ECO:0000256" key="13">
    <source>
        <dbReference type="ARBA" id="ARBA00022968"/>
    </source>
</evidence>
<keyword evidence="17" id="KW-0325">Glycoprotein</keyword>
<evidence type="ECO:0000256" key="23">
    <source>
        <dbReference type="SAM" id="SignalP"/>
    </source>
</evidence>
<dbReference type="STRING" id="36166.T1GE87"/>
<evidence type="ECO:0000256" key="3">
    <source>
        <dbReference type="ARBA" id="ARBA00010136"/>
    </source>
</evidence>
<dbReference type="Gene3D" id="2.60.40.1910">
    <property type="match status" value="1"/>
</dbReference>
<dbReference type="GO" id="GO:0005737">
    <property type="term" value="C:cytoplasm"/>
    <property type="evidence" value="ECO:0007669"/>
    <property type="project" value="TreeGrafter"/>
</dbReference>
<dbReference type="InterPro" id="IPR050344">
    <property type="entry name" value="Peptidase_M1_aminopeptidases"/>
</dbReference>
<dbReference type="Pfam" id="PF17900">
    <property type="entry name" value="Peptidase_M1_N"/>
    <property type="match status" value="1"/>
</dbReference>
<evidence type="ECO:0000259" key="26">
    <source>
        <dbReference type="Pfam" id="PF17900"/>
    </source>
</evidence>
<reference evidence="28" key="1">
    <citation type="submission" date="2013-02" db="EMBL/GenBank/DDBJ databases">
        <authorList>
            <person name="Hughes D."/>
        </authorList>
    </citation>
    <scope>NUCLEOTIDE SEQUENCE</scope>
    <source>
        <strain>Durham</strain>
        <strain evidence="28">NC isolate 2 -- Noor lab</strain>
    </source>
</reference>
<dbReference type="EC" id="3.4.11.-" evidence="22"/>
<dbReference type="Pfam" id="PF01433">
    <property type="entry name" value="Peptidase_M1"/>
    <property type="match status" value="1"/>
</dbReference>
<feature type="transmembrane region" description="Helical" evidence="22">
    <location>
        <begin position="928"/>
        <end position="948"/>
    </location>
</feature>
<dbReference type="InterPro" id="IPR027268">
    <property type="entry name" value="Peptidase_M4/M1_CTD_sf"/>
</dbReference>
<keyword evidence="8 22" id="KW-0812">Transmembrane</keyword>
<dbReference type="FunFam" id="1.10.390.10:FF:000013">
    <property type="entry name" value="Aminopeptidase N"/>
    <property type="match status" value="1"/>
</dbReference>
<dbReference type="PANTHER" id="PTHR11533:SF290">
    <property type="entry name" value="AMINOPEPTIDASE"/>
    <property type="match status" value="1"/>
</dbReference>
<dbReference type="GO" id="GO:0043171">
    <property type="term" value="P:peptide catabolic process"/>
    <property type="evidence" value="ECO:0007669"/>
    <property type="project" value="TreeGrafter"/>
</dbReference>
<evidence type="ECO:0000256" key="14">
    <source>
        <dbReference type="ARBA" id="ARBA00022989"/>
    </source>
</evidence>
<evidence type="ECO:0000256" key="10">
    <source>
        <dbReference type="ARBA" id="ARBA00022729"/>
    </source>
</evidence>
<feature type="chain" id="PRO_5004576848" description="Aminopeptidase" evidence="23">
    <location>
        <begin position="22"/>
        <end position="949"/>
    </location>
</feature>
<feature type="domain" description="Aminopeptidase N-like N-terminal" evidence="26">
    <location>
        <begin position="60"/>
        <end position="249"/>
    </location>
</feature>
<dbReference type="GO" id="GO:0008270">
    <property type="term" value="F:zinc ion binding"/>
    <property type="evidence" value="ECO:0007669"/>
    <property type="project" value="UniProtKB-UniRule"/>
</dbReference>
<dbReference type="CDD" id="cd09601">
    <property type="entry name" value="M1_APN-Q_like"/>
    <property type="match status" value="1"/>
</dbReference>
<keyword evidence="6" id="KW-0336">GPI-anchor</keyword>
<dbReference type="Proteomes" id="UP000015102">
    <property type="component" value="Unassembled WGS sequence"/>
</dbReference>
<evidence type="ECO:0000256" key="18">
    <source>
        <dbReference type="ARBA" id="ARBA00023288"/>
    </source>
</evidence>
<dbReference type="Gene3D" id="1.10.390.10">
    <property type="entry name" value="Neutral Protease Domain 2"/>
    <property type="match status" value="1"/>
</dbReference>
<evidence type="ECO:0000256" key="8">
    <source>
        <dbReference type="ARBA" id="ARBA00022692"/>
    </source>
</evidence>
<keyword evidence="13" id="KW-0735">Signal-anchor</keyword>
<evidence type="ECO:0000256" key="17">
    <source>
        <dbReference type="ARBA" id="ARBA00023180"/>
    </source>
</evidence>
<evidence type="ECO:0000259" key="24">
    <source>
        <dbReference type="Pfam" id="PF01433"/>
    </source>
</evidence>
<accession>T1GE87</accession>
<sequence length="949" mass="108549">MNKILGLSAVLLLIAVAGVQSKSLKFPPLFEGRSLLENPNARAETKEDFVEYRLPNETIPIHYDVHITTKVHEKKDDFQGTVKITINVVEETKTITLHARQLTISSVTIQDTEGPVSCNFNDPKELATEFLIITPKDERTLTKGEKVVVIEYSGKLRTDNGGFYRSTYKADNGEIRWLATTQFESTDARHAFPCYDEPAKRATFRFSFTHGKNYNAICDTVVDGTPVPIEGTDLVTTTFKPTTKMSTYITAFIISDFEYTEGEFRGLKQRTKHKVSPRICFDFCHANYCCFSDYFGVEYKTMLPEGKLDQVAVPDFAAGAMENWGLTTYREEYLLYEDGKSTVQTQTNIANILGHEDVHQWFGDYVAVEWWTYLWLKESFAQYYSYVSNDIVYPLWDIYQLFLRIPRGMAADSVRNPRPMTHYVQTPREISGLYDSISYAKGAAVLRMWNNAITEKVFRGGLNKQLNERAYKSAVEEQLFSNIEKSAQAENFVLPYTIDEMMGSWTRQGGHPLLTITRNYEDGSFTIKQQQYFDDSTIEDNDKLFYVPFNYAKGNSLDFTNTTASNYLVEKEATIKADLKKDELLILNKQSTGFYNIQYDEENWKLISQALRKRHFKIHVLNRASLIYDANKLSSTQRLSYDILLDLISYLESEDDYAPWATANGIITTFNFYLQGDKIAHDDLKFFVRQITNRIYDKLGVSDIPNERHFDRYLRSIIMNLACLGVMNIVSNKLPKKNGTSIEANIKSQVFCNGLRDADEATFDTVFEYMITSDDSAERRSIIQSLGCAQREANVNKYIKTSLSEERYQNNEQNSVLSATYSRGEVGLLAAIKFLDENYAEYYKLQPGFGGQNPLEDELFSMPAYIVSEEAKNNYNKLLQKIQSDNTITLSSNLESSSKSRIESNFAWNTNNKPQVSKWLFNYARGGAGQMVASVFTVISALFVSRYLL</sequence>
<evidence type="ECO:0000256" key="7">
    <source>
        <dbReference type="ARBA" id="ARBA00022670"/>
    </source>
</evidence>
<keyword evidence="12 20" id="KW-0862">Zinc</keyword>
<evidence type="ECO:0000256" key="2">
    <source>
        <dbReference type="ARBA" id="ARBA00004609"/>
    </source>
</evidence>
<dbReference type="HOGENOM" id="CLU_003705_0_3_1"/>
<feature type="binding site" evidence="20">
    <location>
        <position position="359"/>
    </location>
    <ligand>
        <name>Zn(2+)</name>
        <dbReference type="ChEBI" id="CHEBI:29105"/>
        <note>catalytic</note>
    </ligand>
</feature>
<comment type="subcellular location">
    <subcellularLocation>
        <location evidence="2">Cell membrane</location>
        <topology evidence="2">Lipid-anchor</topology>
        <topology evidence="2">GPI-anchor</topology>
    </subcellularLocation>
    <subcellularLocation>
        <location evidence="1">Membrane</location>
        <topology evidence="1">Single-pass type II membrane protein</topology>
    </subcellularLocation>
</comment>
<dbReference type="GO" id="GO:0070006">
    <property type="term" value="F:metalloaminopeptidase activity"/>
    <property type="evidence" value="ECO:0007669"/>
    <property type="project" value="TreeGrafter"/>
</dbReference>
<dbReference type="Pfam" id="PF11838">
    <property type="entry name" value="ERAP1_C"/>
    <property type="match status" value="1"/>
</dbReference>
<evidence type="ECO:0000256" key="1">
    <source>
        <dbReference type="ARBA" id="ARBA00004606"/>
    </source>
</evidence>
<evidence type="ECO:0000256" key="4">
    <source>
        <dbReference type="ARBA" id="ARBA00022438"/>
    </source>
</evidence>
<dbReference type="Gene3D" id="1.25.50.20">
    <property type="match status" value="1"/>
</dbReference>
<feature type="domain" description="Peptidase M1 membrane alanine aminopeptidase" evidence="24">
    <location>
        <begin position="290"/>
        <end position="505"/>
    </location>
</feature>
<name>T1GE87_MEGSC</name>
<comment type="similarity">
    <text evidence="3 22">Belongs to the peptidase M1 family.</text>
</comment>
<keyword evidence="10 23" id="KW-0732">Signal</keyword>
<dbReference type="FunFam" id="2.60.40.1910:FF:000008">
    <property type="entry name" value="Aminopeptidase"/>
    <property type="match status" value="1"/>
</dbReference>
<dbReference type="OMA" id="QYAPWSA"/>
<dbReference type="GO" id="GO:0005886">
    <property type="term" value="C:plasma membrane"/>
    <property type="evidence" value="ECO:0007669"/>
    <property type="project" value="UniProtKB-SubCell"/>
</dbReference>
<dbReference type="InterPro" id="IPR001930">
    <property type="entry name" value="Peptidase_M1"/>
</dbReference>
<keyword evidence="28" id="KW-1185">Reference proteome</keyword>
<evidence type="ECO:0000256" key="11">
    <source>
        <dbReference type="ARBA" id="ARBA00022801"/>
    </source>
</evidence>
<evidence type="ECO:0000256" key="19">
    <source>
        <dbReference type="PIRSR" id="PIRSR634016-1"/>
    </source>
</evidence>
<evidence type="ECO:0000256" key="5">
    <source>
        <dbReference type="ARBA" id="ARBA00022475"/>
    </source>
</evidence>
<feature type="binding site" evidence="20">
    <location>
        <position position="378"/>
    </location>
    <ligand>
        <name>Zn(2+)</name>
        <dbReference type="ChEBI" id="CHEBI:29105"/>
        <note>catalytic</note>
    </ligand>
</feature>
<keyword evidence="7 22" id="KW-0645">Protease</keyword>
<proteinExistence type="inferred from homology"/>
<dbReference type="Gene3D" id="2.60.40.1730">
    <property type="entry name" value="tricorn interacting facor f3 domain"/>
    <property type="match status" value="1"/>
</dbReference>
<evidence type="ECO:0000256" key="6">
    <source>
        <dbReference type="ARBA" id="ARBA00022622"/>
    </source>
</evidence>
<evidence type="ECO:0000256" key="12">
    <source>
        <dbReference type="ARBA" id="ARBA00022833"/>
    </source>
</evidence>
<dbReference type="SUPFAM" id="SSF63737">
    <property type="entry name" value="Leukotriene A4 hydrolase N-terminal domain"/>
    <property type="match status" value="1"/>
</dbReference>
<dbReference type="InterPro" id="IPR024571">
    <property type="entry name" value="ERAP1-like_C_dom"/>
</dbReference>
<dbReference type="EMBL" id="CAQQ02178348">
    <property type="status" value="NOT_ANNOTATED_CDS"/>
    <property type="molecule type" value="Genomic_DNA"/>
</dbReference>
<protein>
    <recommendedName>
        <fullName evidence="22">Aminopeptidase</fullName>
        <ecNumber evidence="22">3.4.11.-</ecNumber>
    </recommendedName>
</protein>
<keyword evidence="4 22" id="KW-0031">Aminopeptidase</keyword>
<dbReference type="InterPro" id="IPR042097">
    <property type="entry name" value="Aminopeptidase_N-like_N_sf"/>
</dbReference>
<evidence type="ECO:0000256" key="16">
    <source>
        <dbReference type="ARBA" id="ARBA00023136"/>
    </source>
</evidence>
<dbReference type="EnsemblMetazoa" id="MESCA001645-RA">
    <property type="protein sequence ID" value="MESCA001645-PA"/>
    <property type="gene ID" value="MESCA001645"/>
</dbReference>
<dbReference type="EMBL" id="CAQQ02178349">
    <property type="status" value="NOT_ANNOTATED_CDS"/>
    <property type="molecule type" value="Genomic_DNA"/>
</dbReference>
<keyword evidence="14 22" id="KW-1133">Transmembrane helix</keyword>
<dbReference type="GO" id="GO:0042277">
    <property type="term" value="F:peptide binding"/>
    <property type="evidence" value="ECO:0007669"/>
    <property type="project" value="TreeGrafter"/>
</dbReference>
<feature type="signal peptide" evidence="23">
    <location>
        <begin position="1"/>
        <end position="21"/>
    </location>
</feature>
<keyword evidence="9 20" id="KW-0479">Metal-binding</keyword>
<keyword evidence="11 22" id="KW-0378">Hydrolase</keyword>